<feature type="domain" description="Rhodanese" evidence="1">
    <location>
        <begin position="19"/>
        <end position="104"/>
    </location>
</feature>
<comment type="caution">
    <text evidence="2">The sequence shown here is derived from an EMBL/GenBank/DDBJ whole genome shotgun (WGS) entry which is preliminary data.</text>
</comment>
<evidence type="ECO:0000313" key="3">
    <source>
        <dbReference type="Proteomes" id="UP001143463"/>
    </source>
</evidence>
<dbReference type="InterPro" id="IPR001763">
    <property type="entry name" value="Rhodanese-like_dom"/>
</dbReference>
<dbReference type="AlphaFoldDB" id="A0A9W6KZW8"/>
<dbReference type="RefSeq" id="WP_037039749.1">
    <property type="nucleotide sequence ID" value="NZ_BAAAUZ010000013.1"/>
</dbReference>
<reference evidence="2" key="1">
    <citation type="journal article" date="2014" name="Int. J. Syst. Evol. Microbiol.">
        <title>Complete genome sequence of Corynebacterium casei LMG S-19264T (=DSM 44701T), isolated from a smear-ripened cheese.</title>
        <authorList>
            <consortium name="US DOE Joint Genome Institute (JGI-PGF)"/>
            <person name="Walter F."/>
            <person name="Albersmeier A."/>
            <person name="Kalinowski J."/>
            <person name="Ruckert C."/>
        </authorList>
    </citation>
    <scope>NUCLEOTIDE SEQUENCE</scope>
    <source>
        <strain evidence="2">VKM Ac-1069</strain>
    </source>
</reference>
<evidence type="ECO:0000313" key="2">
    <source>
        <dbReference type="EMBL" id="GLL09515.1"/>
    </source>
</evidence>
<dbReference type="SUPFAM" id="SSF52821">
    <property type="entry name" value="Rhodanese/Cell cycle control phosphatase"/>
    <property type="match status" value="1"/>
</dbReference>
<sequence length="113" mass="11278">MSAADPVGEVDPTEAQALAAQGALLLDVREPAEWAAGHIPGAVHLPLLAVDPSAVPADRIVVAVCRSGRRSGEAARLLAAAGRDVRNLAGGMQAWAAQGGVVVRDDGTPGGVA</sequence>
<proteinExistence type="predicted"/>
<dbReference type="Gene3D" id="3.40.250.10">
    <property type="entry name" value="Rhodanese-like domain"/>
    <property type="match status" value="1"/>
</dbReference>
<organism evidence="2 3">
    <name type="scientific">Pseudonocardia halophobica</name>
    <dbReference type="NCBI Taxonomy" id="29401"/>
    <lineage>
        <taxon>Bacteria</taxon>
        <taxon>Bacillati</taxon>
        <taxon>Actinomycetota</taxon>
        <taxon>Actinomycetes</taxon>
        <taxon>Pseudonocardiales</taxon>
        <taxon>Pseudonocardiaceae</taxon>
        <taxon>Pseudonocardia</taxon>
    </lineage>
</organism>
<dbReference type="PANTHER" id="PTHR43031:SF1">
    <property type="entry name" value="PYRIDINE NUCLEOTIDE-DISULPHIDE OXIDOREDUCTASE"/>
    <property type="match status" value="1"/>
</dbReference>
<name>A0A9W6KZW8_9PSEU</name>
<keyword evidence="3" id="KW-1185">Reference proteome</keyword>
<dbReference type="InterPro" id="IPR036873">
    <property type="entry name" value="Rhodanese-like_dom_sf"/>
</dbReference>
<reference evidence="2" key="2">
    <citation type="submission" date="2023-01" db="EMBL/GenBank/DDBJ databases">
        <authorList>
            <person name="Sun Q."/>
            <person name="Evtushenko L."/>
        </authorList>
    </citation>
    <scope>NUCLEOTIDE SEQUENCE</scope>
    <source>
        <strain evidence="2">VKM Ac-1069</strain>
    </source>
</reference>
<dbReference type="InterPro" id="IPR050229">
    <property type="entry name" value="GlpE_sulfurtransferase"/>
</dbReference>
<dbReference type="CDD" id="cd00158">
    <property type="entry name" value="RHOD"/>
    <property type="match status" value="1"/>
</dbReference>
<dbReference type="EMBL" id="BSFQ01000002">
    <property type="protein sequence ID" value="GLL09515.1"/>
    <property type="molecule type" value="Genomic_DNA"/>
</dbReference>
<accession>A0A9W6KZW8</accession>
<protein>
    <submittedName>
        <fullName evidence="2">Sulfurtransferase</fullName>
    </submittedName>
</protein>
<dbReference type="PANTHER" id="PTHR43031">
    <property type="entry name" value="FAD-DEPENDENT OXIDOREDUCTASE"/>
    <property type="match status" value="1"/>
</dbReference>
<gene>
    <name evidence="2" type="ORF">GCM10017577_06550</name>
</gene>
<dbReference type="PROSITE" id="PS50206">
    <property type="entry name" value="RHODANESE_3"/>
    <property type="match status" value="1"/>
</dbReference>
<dbReference type="Pfam" id="PF00581">
    <property type="entry name" value="Rhodanese"/>
    <property type="match status" value="1"/>
</dbReference>
<dbReference type="SMART" id="SM00450">
    <property type="entry name" value="RHOD"/>
    <property type="match status" value="1"/>
</dbReference>
<dbReference type="Proteomes" id="UP001143463">
    <property type="component" value="Unassembled WGS sequence"/>
</dbReference>
<evidence type="ECO:0000259" key="1">
    <source>
        <dbReference type="PROSITE" id="PS50206"/>
    </source>
</evidence>